<dbReference type="SUPFAM" id="SSF53448">
    <property type="entry name" value="Nucleotide-diphospho-sugar transferases"/>
    <property type="match status" value="1"/>
</dbReference>
<dbReference type="EC" id="2.4.-.-" evidence="3"/>
<dbReference type="PANTHER" id="PTHR43630:SF2">
    <property type="entry name" value="GLYCOSYLTRANSFERASE"/>
    <property type="match status" value="1"/>
</dbReference>
<dbReference type="InterPro" id="IPR001173">
    <property type="entry name" value="Glyco_trans_2-like"/>
</dbReference>
<sequence>MISTIILTKNEQKDLPACLDALGWCDDIHLLDSGSTDATLSIAEKYHVHIATNPFKSFGKQRNFALENLRIKHNWVLFLDADEICTEAFIQDVQNNIKQAPESVAGFYCCWKMMLENTWLKHCDNFPKWQFRILKKGRAAFTDFGHGQKEGDVDGEIRYIEEPYLHYGFSKGWYQWMERHNKYSTQEAHARFLSKPPLRDIFESNTSKRNPALKSWLSRMPGWPLLRFIHAYFFNLGFLEGKPGFMYCANMSYYEFLIQLKMRELKLSSPKE</sequence>
<evidence type="ECO:0000313" key="3">
    <source>
        <dbReference type="EMBL" id="MDT0686051.1"/>
    </source>
</evidence>
<organism evidence="3 4">
    <name type="scientific">Autumnicola psychrophila</name>
    <dbReference type="NCBI Taxonomy" id="3075592"/>
    <lineage>
        <taxon>Bacteria</taxon>
        <taxon>Pseudomonadati</taxon>
        <taxon>Bacteroidota</taxon>
        <taxon>Flavobacteriia</taxon>
        <taxon>Flavobacteriales</taxon>
        <taxon>Flavobacteriaceae</taxon>
        <taxon>Autumnicola</taxon>
    </lineage>
</organism>
<feature type="domain" description="Glycosyltransferase 2-like" evidence="2">
    <location>
        <begin position="3"/>
        <end position="121"/>
    </location>
</feature>
<evidence type="ECO:0000313" key="4">
    <source>
        <dbReference type="Proteomes" id="UP001253848"/>
    </source>
</evidence>
<proteinExistence type="inferred from homology"/>
<comment type="caution">
    <text evidence="3">The sequence shown here is derived from an EMBL/GenBank/DDBJ whole genome shotgun (WGS) entry which is preliminary data.</text>
</comment>
<dbReference type="Gene3D" id="3.90.550.10">
    <property type="entry name" value="Spore Coat Polysaccharide Biosynthesis Protein SpsA, Chain A"/>
    <property type="match status" value="1"/>
</dbReference>
<comment type="similarity">
    <text evidence="1">Belongs to the glycosyltransferase 2 family. WaaE/KdtX subfamily.</text>
</comment>
<dbReference type="InterPro" id="IPR029044">
    <property type="entry name" value="Nucleotide-diphossugar_trans"/>
</dbReference>
<dbReference type="EMBL" id="JAVRHN010000004">
    <property type="protein sequence ID" value="MDT0686051.1"/>
    <property type="molecule type" value="Genomic_DNA"/>
</dbReference>
<dbReference type="Pfam" id="PF00535">
    <property type="entry name" value="Glycos_transf_2"/>
    <property type="match status" value="1"/>
</dbReference>
<dbReference type="Proteomes" id="UP001253848">
    <property type="component" value="Unassembled WGS sequence"/>
</dbReference>
<dbReference type="RefSeq" id="WP_311499454.1">
    <property type="nucleotide sequence ID" value="NZ_JAVRHN010000004.1"/>
</dbReference>
<accession>A0ABU3DQQ6</accession>
<evidence type="ECO:0000256" key="1">
    <source>
        <dbReference type="ARBA" id="ARBA00038494"/>
    </source>
</evidence>
<protein>
    <submittedName>
        <fullName evidence="3">Glycosyltransferase family 2 protein</fullName>
        <ecNumber evidence="3">2.4.-.-</ecNumber>
    </submittedName>
</protein>
<keyword evidence="3" id="KW-0808">Transferase</keyword>
<gene>
    <name evidence="3" type="ORF">RM541_06725</name>
</gene>
<keyword evidence="4" id="KW-1185">Reference proteome</keyword>
<dbReference type="PANTHER" id="PTHR43630">
    <property type="entry name" value="POLY-BETA-1,6-N-ACETYL-D-GLUCOSAMINE SYNTHASE"/>
    <property type="match status" value="1"/>
</dbReference>
<dbReference type="CDD" id="cd02511">
    <property type="entry name" value="Beta4Glucosyltransferase"/>
    <property type="match status" value="1"/>
</dbReference>
<evidence type="ECO:0000259" key="2">
    <source>
        <dbReference type="Pfam" id="PF00535"/>
    </source>
</evidence>
<name>A0ABU3DQQ6_9FLAO</name>
<reference evidence="3 4" key="1">
    <citation type="submission" date="2023-09" db="EMBL/GenBank/DDBJ databases">
        <authorList>
            <person name="Rey-Velasco X."/>
        </authorList>
    </citation>
    <scope>NUCLEOTIDE SEQUENCE [LARGE SCALE GENOMIC DNA]</scope>
    <source>
        <strain evidence="3 4">F225</strain>
    </source>
</reference>
<dbReference type="GO" id="GO:0016757">
    <property type="term" value="F:glycosyltransferase activity"/>
    <property type="evidence" value="ECO:0007669"/>
    <property type="project" value="UniProtKB-KW"/>
</dbReference>
<keyword evidence="3" id="KW-0328">Glycosyltransferase</keyword>